<proteinExistence type="predicted"/>
<dbReference type="OrthoDB" id="9811597at2"/>
<protein>
    <submittedName>
        <fullName evidence="1">Uncharacterized protein</fullName>
    </submittedName>
</protein>
<gene>
    <name evidence="1" type="ORF">GRAN_0875</name>
</gene>
<dbReference type="AlphaFoldDB" id="A0A4Q0T1P3"/>
<keyword evidence="2" id="KW-1185">Reference proteome</keyword>
<reference evidence="2" key="2">
    <citation type="submission" date="2019-02" db="EMBL/GenBank/DDBJ databases">
        <title>Granulicella sibirica sp. nov., a psychrotolerant acidobacterium isolated from an organic soil layer in forested tundra, West Siberia.</title>
        <authorList>
            <person name="Oshkin I.Y."/>
            <person name="Kulichevskaya I.S."/>
            <person name="Rijpstra W.I.C."/>
            <person name="Sinninghe Damste J.S."/>
            <person name="Rakitin A.L."/>
            <person name="Ravin N.V."/>
            <person name="Dedysh S.N."/>
        </authorList>
    </citation>
    <scope>NUCLEOTIDE SEQUENCE [LARGE SCALE GENOMIC DNA]</scope>
    <source>
        <strain evidence="2">AF10</strain>
    </source>
</reference>
<comment type="caution">
    <text evidence="1">The sequence shown here is derived from an EMBL/GenBank/DDBJ whole genome shotgun (WGS) entry which is preliminary data.</text>
</comment>
<dbReference type="RefSeq" id="WP_128911722.1">
    <property type="nucleotide sequence ID" value="NZ_RDSM01000001.1"/>
</dbReference>
<reference evidence="1 2" key="1">
    <citation type="submission" date="2018-11" db="EMBL/GenBank/DDBJ databases">
        <authorList>
            <person name="Mardanov A.V."/>
            <person name="Ravin N.V."/>
            <person name="Dedysh S.N."/>
        </authorList>
    </citation>
    <scope>NUCLEOTIDE SEQUENCE [LARGE SCALE GENOMIC DNA]</scope>
    <source>
        <strain evidence="1 2">AF10</strain>
    </source>
</reference>
<dbReference type="Proteomes" id="UP000289437">
    <property type="component" value="Unassembled WGS sequence"/>
</dbReference>
<name>A0A4Q0T1P3_9BACT</name>
<evidence type="ECO:0000313" key="2">
    <source>
        <dbReference type="Proteomes" id="UP000289437"/>
    </source>
</evidence>
<sequence>MNELPEPELWTDEYKAQILLNAAGSIEEWDETSAEVRSWGLDPAKIPYVDPNHRGTLPTRAEMYESIRRARAELGIRRSA</sequence>
<accession>A0A4Q0T1P3</accession>
<organism evidence="1 2">
    <name type="scientific">Granulicella sibirica</name>
    <dbReference type="NCBI Taxonomy" id="2479048"/>
    <lineage>
        <taxon>Bacteria</taxon>
        <taxon>Pseudomonadati</taxon>
        <taxon>Acidobacteriota</taxon>
        <taxon>Terriglobia</taxon>
        <taxon>Terriglobales</taxon>
        <taxon>Acidobacteriaceae</taxon>
        <taxon>Granulicella</taxon>
    </lineage>
</organism>
<evidence type="ECO:0000313" key="1">
    <source>
        <dbReference type="EMBL" id="RXH57565.1"/>
    </source>
</evidence>
<dbReference type="EMBL" id="RDSM01000001">
    <property type="protein sequence ID" value="RXH57565.1"/>
    <property type="molecule type" value="Genomic_DNA"/>
</dbReference>